<feature type="domain" description="Protein kinase" evidence="30">
    <location>
        <begin position="340"/>
        <end position="631"/>
    </location>
</feature>
<evidence type="ECO:0000256" key="3">
    <source>
        <dbReference type="ARBA" id="ARBA00004479"/>
    </source>
</evidence>
<evidence type="ECO:0000256" key="19">
    <source>
        <dbReference type="ARBA" id="ARBA00023180"/>
    </source>
</evidence>
<evidence type="ECO:0000256" key="4">
    <source>
        <dbReference type="ARBA" id="ARBA00009605"/>
    </source>
</evidence>
<comment type="cofactor">
    <cofactor evidence="2">
        <name>Mg(2+)</name>
        <dbReference type="ChEBI" id="CHEBI:18420"/>
    </cofactor>
</comment>
<comment type="function">
    <text evidence="27">Serine/threonine protein kinase which forms a receptor complex on ligand binding. The receptor complex consists of 2 type II and 2 type I transmembrane serine/threonine kinases. Type II receptors phosphorylate and activate type I receptors which autophosphorylate, then bind and activate SMAD transcriptional regulators, SMAD2 and SMAD3. Receptor for activin AB, activin B, activin E and NODAL. Upon NODAL binding, activation results in increased apoptosis and reduced proliferation through suppression of AKT signaling and the activation of Smad2-dependent signaling pathway in pancreatic beta-cells, trophoblasts, epithelial or neuronal cells. Acts as a positive regulator for macrophage activation partially through down-regulation of PPARG expression.</text>
</comment>
<dbReference type="InterPro" id="IPR003605">
    <property type="entry name" value="GS_dom"/>
</dbReference>
<evidence type="ECO:0000256" key="20">
    <source>
        <dbReference type="ARBA" id="ARBA00023211"/>
    </source>
</evidence>
<evidence type="ECO:0000259" key="30">
    <source>
        <dbReference type="PROSITE" id="PS50011"/>
    </source>
</evidence>
<reference evidence="32" key="1">
    <citation type="journal article" date="2023" name="Front. Mar. Sci.">
        <title>A new Merluccius polli reference genome to investigate the effects of global change in West African waters.</title>
        <authorList>
            <person name="Mateo J.L."/>
            <person name="Blanco-Fernandez C."/>
            <person name="Garcia-Vazquez E."/>
            <person name="Machado-Schiaffino G."/>
        </authorList>
    </citation>
    <scope>NUCLEOTIDE SEQUENCE</scope>
    <source>
        <strain evidence="32">C29</strain>
        <tissue evidence="32">Fin</tissue>
    </source>
</reference>
<dbReference type="Proteomes" id="UP001174136">
    <property type="component" value="Unassembled WGS sequence"/>
</dbReference>
<dbReference type="SMART" id="SM00220">
    <property type="entry name" value="S_TKc"/>
    <property type="match status" value="2"/>
</dbReference>
<feature type="domain" description="Protein kinase" evidence="30">
    <location>
        <begin position="821"/>
        <end position="1111"/>
    </location>
</feature>
<dbReference type="GO" id="GO:0046872">
    <property type="term" value="F:metal ion binding"/>
    <property type="evidence" value="ECO:0007669"/>
    <property type="project" value="UniProtKB-KW"/>
</dbReference>
<dbReference type="Gene3D" id="1.10.510.10">
    <property type="entry name" value="Transferase(Phosphotransferase) domain 1"/>
    <property type="match status" value="2"/>
</dbReference>
<evidence type="ECO:0000256" key="24">
    <source>
        <dbReference type="ARBA" id="ARBA00071863"/>
    </source>
</evidence>
<feature type="transmembrane region" description="Helical" evidence="29">
    <location>
        <begin position="258"/>
        <end position="281"/>
    </location>
</feature>
<comment type="caution">
    <text evidence="32">The sequence shown here is derived from an EMBL/GenBank/DDBJ whole genome shotgun (WGS) entry which is preliminary data.</text>
</comment>
<keyword evidence="6" id="KW-0723">Serine/threonine-protein kinase</keyword>
<evidence type="ECO:0000256" key="5">
    <source>
        <dbReference type="ARBA" id="ARBA00012401"/>
    </source>
</evidence>
<evidence type="ECO:0000256" key="26">
    <source>
        <dbReference type="ARBA" id="ARBA00083379"/>
    </source>
</evidence>
<evidence type="ECO:0000256" key="22">
    <source>
        <dbReference type="ARBA" id="ARBA00048773"/>
    </source>
</evidence>
<evidence type="ECO:0000256" key="25">
    <source>
        <dbReference type="ARBA" id="ARBA00078646"/>
    </source>
</evidence>
<dbReference type="FunFam" id="1.10.510.10:FF:000045">
    <property type="entry name" value="Receptor protein serine/threonine kinase"/>
    <property type="match status" value="1"/>
</dbReference>
<dbReference type="Pfam" id="PF01064">
    <property type="entry name" value="Activin_recp"/>
    <property type="match status" value="1"/>
</dbReference>
<evidence type="ECO:0000256" key="2">
    <source>
        <dbReference type="ARBA" id="ARBA00001946"/>
    </source>
</evidence>
<feature type="transmembrane region" description="Helical" evidence="29">
    <location>
        <begin position="149"/>
        <end position="169"/>
    </location>
</feature>
<dbReference type="GO" id="GO:0005886">
    <property type="term" value="C:plasma membrane"/>
    <property type="evidence" value="ECO:0007669"/>
    <property type="project" value="TreeGrafter"/>
</dbReference>
<dbReference type="InterPro" id="IPR045860">
    <property type="entry name" value="Snake_toxin-like_sf"/>
</dbReference>
<evidence type="ECO:0000256" key="6">
    <source>
        <dbReference type="ARBA" id="ARBA00022527"/>
    </source>
</evidence>
<comment type="subunit">
    <text evidence="23">Binds the type 2 receptor protein ACVR2A.</text>
</comment>
<dbReference type="FunFam" id="2.10.60.10:FF:000007">
    <property type="entry name" value="Receptor protein serine/threonine kinase"/>
    <property type="match status" value="1"/>
</dbReference>
<keyword evidence="33" id="KW-1185">Reference proteome</keyword>
<evidence type="ECO:0000256" key="1">
    <source>
        <dbReference type="ARBA" id="ARBA00001936"/>
    </source>
</evidence>
<evidence type="ECO:0000256" key="17">
    <source>
        <dbReference type="ARBA" id="ARBA00023136"/>
    </source>
</evidence>
<evidence type="ECO:0000256" key="16">
    <source>
        <dbReference type="ARBA" id="ARBA00022989"/>
    </source>
</evidence>
<dbReference type="FunFam" id="3.30.200.20:FF:000023">
    <property type="entry name" value="Receptor protein serine/threonine kinase"/>
    <property type="match status" value="1"/>
</dbReference>
<evidence type="ECO:0000256" key="11">
    <source>
        <dbReference type="ARBA" id="ARBA00022729"/>
    </source>
</evidence>
<comment type="subcellular location">
    <subcellularLocation>
        <location evidence="3">Membrane</location>
        <topology evidence="3">Single-pass type I membrane protein</topology>
    </subcellularLocation>
</comment>
<dbReference type="InterPro" id="IPR017441">
    <property type="entry name" value="Protein_kinase_ATP_BS"/>
</dbReference>
<dbReference type="PROSITE" id="PS00107">
    <property type="entry name" value="PROTEIN_KINASE_ATP"/>
    <property type="match status" value="2"/>
</dbReference>
<feature type="domain" description="GS" evidence="31">
    <location>
        <begin position="791"/>
        <end position="820"/>
    </location>
</feature>
<keyword evidence="13" id="KW-0418">Kinase</keyword>
<comment type="catalytic activity">
    <reaction evidence="21">
        <text>L-seryl-[receptor-protein] + ATP = O-phospho-L-seryl-[receptor-protein] + ADP + H(+)</text>
        <dbReference type="Rhea" id="RHEA:18673"/>
        <dbReference type="Rhea" id="RHEA-COMP:11022"/>
        <dbReference type="Rhea" id="RHEA-COMP:11023"/>
        <dbReference type="ChEBI" id="CHEBI:15378"/>
        <dbReference type="ChEBI" id="CHEBI:29999"/>
        <dbReference type="ChEBI" id="CHEBI:30616"/>
        <dbReference type="ChEBI" id="CHEBI:83421"/>
        <dbReference type="ChEBI" id="CHEBI:456216"/>
        <dbReference type="EC" id="2.7.11.30"/>
    </reaction>
</comment>
<dbReference type="FunFam" id="1.10.510.10:FF:000018">
    <property type="entry name" value="Receptor protein serine/threonine kinase"/>
    <property type="match status" value="1"/>
</dbReference>
<dbReference type="AlphaFoldDB" id="A0AA47N6K2"/>
<evidence type="ECO:0000256" key="21">
    <source>
        <dbReference type="ARBA" id="ARBA00047681"/>
    </source>
</evidence>
<dbReference type="InterPro" id="IPR001245">
    <property type="entry name" value="Ser-Thr/Tyr_kinase_cat_dom"/>
</dbReference>
<comment type="cofactor">
    <cofactor evidence="1">
        <name>Mn(2+)</name>
        <dbReference type="ChEBI" id="CHEBI:29035"/>
    </cofactor>
</comment>
<evidence type="ECO:0000259" key="31">
    <source>
        <dbReference type="PROSITE" id="PS51256"/>
    </source>
</evidence>
<dbReference type="GO" id="GO:0043235">
    <property type="term" value="C:receptor complex"/>
    <property type="evidence" value="ECO:0007669"/>
    <property type="project" value="TreeGrafter"/>
</dbReference>
<evidence type="ECO:0000256" key="13">
    <source>
        <dbReference type="ARBA" id="ARBA00022777"/>
    </source>
</evidence>
<name>A0AA47N6K2_MERPO</name>
<evidence type="ECO:0000256" key="12">
    <source>
        <dbReference type="ARBA" id="ARBA00022741"/>
    </source>
</evidence>
<accession>A0AA47N6K2</accession>
<dbReference type="FunFam" id="3.30.200.20:FF:000064">
    <property type="entry name" value="Receptor protein serine/threonine kinase"/>
    <property type="match status" value="1"/>
</dbReference>
<gene>
    <name evidence="32" type="primary">Acvr1b</name>
    <name evidence="32" type="ORF">N1851_005849</name>
</gene>
<dbReference type="CDD" id="cd23534">
    <property type="entry name" value="TFP_LU_ECD_ALK1"/>
    <property type="match status" value="1"/>
</dbReference>
<dbReference type="GO" id="GO:0071363">
    <property type="term" value="P:cellular response to growth factor stimulus"/>
    <property type="evidence" value="ECO:0007669"/>
    <property type="project" value="TreeGrafter"/>
</dbReference>
<dbReference type="GO" id="GO:0006915">
    <property type="term" value="P:apoptotic process"/>
    <property type="evidence" value="ECO:0007669"/>
    <property type="project" value="UniProtKB-KW"/>
</dbReference>
<dbReference type="GO" id="GO:0004675">
    <property type="term" value="F:transmembrane receptor protein serine/threonine kinase activity"/>
    <property type="evidence" value="ECO:0007669"/>
    <property type="project" value="UniProtKB-EC"/>
</dbReference>
<dbReference type="PROSITE" id="PS50011">
    <property type="entry name" value="PROTEIN_KINASE_DOM"/>
    <property type="match status" value="2"/>
</dbReference>
<dbReference type="Pfam" id="PF08515">
    <property type="entry name" value="TGF_beta_GS"/>
    <property type="match status" value="2"/>
</dbReference>
<evidence type="ECO:0000256" key="18">
    <source>
        <dbReference type="ARBA" id="ARBA00023170"/>
    </source>
</evidence>
<feature type="domain" description="GS" evidence="31">
    <location>
        <begin position="310"/>
        <end position="339"/>
    </location>
</feature>
<dbReference type="SUPFAM" id="SSF56112">
    <property type="entry name" value="Protein kinase-like (PK-like)"/>
    <property type="match status" value="2"/>
</dbReference>
<evidence type="ECO:0000256" key="7">
    <source>
        <dbReference type="ARBA" id="ARBA00022679"/>
    </source>
</evidence>
<dbReference type="GO" id="GO:0005524">
    <property type="term" value="F:ATP binding"/>
    <property type="evidence" value="ECO:0007669"/>
    <property type="project" value="UniProtKB-UniRule"/>
</dbReference>
<dbReference type="Pfam" id="PF00069">
    <property type="entry name" value="Pkinase"/>
    <property type="match status" value="1"/>
</dbReference>
<dbReference type="Gene3D" id="2.10.60.10">
    <property type="entry name" value="CD59"/>
    <property type="match status" value="2"/>
</dbReference>
<evidence type="ECO:0000256" key="10">
    <source>
        <dbReference type="ARBA" id="ARBA00022723"/>
    </source>
</evidence>
<dbReference type="CDD" id="cd23536">
    <property type="entry name" value="TFP_LU_ECD_ALK4"/>
    <property type="match status" value="1"/>
</dbReference>
<feature type="transmembrane region" description="Helical" evidence="29">
    <location>
        <begin position="740"/>
        <end position="764"/>
    </location>
</feature>
<evidence type="ECO:0000313" key="33">
    <source>
        <dbReference type="Proteomes" id="UP001174136"/>
    </source>
</evidence>
<protein>
    <recommendedName>
        <fullName evidence="24">Activin receptor type-1C</fullName>
        <ecNumber evidence="5">2.7.11.30</ecNumber>
    </recommendedName>
    <alternativeName>
        <fullName evidence="26">Activin receptor type IC</fullName>
    </alternativeName>
    <alternativeName>
        <fullName evidence="25">Activin receptor-like kinase 7</fullName>
    </alternativeName>
</protein>
<feature type="transmembrane region" description="Helical" evidence="29">
    <location>
        <begin position="620"/>
        <end position="639"/>
    </location>
</feature>
<dbReference type="InterPro" id="IPR000719">
    <property type="entry name" value="Prot_kinase_dom"/>
</dbReference>
<dbReference type="SUPFAM" id="SSF57302">
    <property type="entry name" value="Snake toxin-like"/>
    <property type="match status" value="2"/>
</dbReference>
<evidence type="ECO:0000256" key="23">
    <source>
        <dbReference type="ARBA" id="ARBA00064912"/>
    </source>
</evidence>
<dbReference type="Pfam" id="PF07714">
    <property type="entry name" value="PK_Tyr_Ser-Thr"/>
    <property type="match status" value="1"/>
</dbReference>
<keyword evidence="15" id="KW-0460">Magnesium</keyword>
<keyword evidence="14 28" id="KW-0067">ATP-binding</keyword>
<evidence type="ECO:0000256" key="8">
    <source>
        <dbReference type="ARBA" id="ARBA00022692"/>
    </source>
</evidence>
<comment type="catalytic activity">
    <reaction evidence="22">
        <text>L-threonyl-[receptor-protein] + ATP = O-phospho-L-threonyl-[receptor-protein] + ADP + H(+)</text>
        <dbReference type="Rhea" id="RHEA:44880"/>
        <dbReference type="Rhea" id="RHEA-COMP:11024"/>
        <dbReference type="Rhea" id="RHEA-COMP:11025"/>
        <dbReference type="ChEBI" id="CHEBI:15378"/>
        <dbReference type="ChEBI" id="CHEBI:30013"/>
        <dbReference type="ChEBI" id="CHEBI:30616"/>
        <dbReference type="ChEBI" id="CHEBI:61977"/>
        <dbReference type="ChEBI" id="CHEBI:456216"/>
        <dbReference type="EC" id="2.7.11.30"/>
    </reaction>
</comment>
<keyword evidence="9" id="KW-0053">Apoptosis</keyword>
<evidence type="ECO:0000256" key="15">
    <source>
        <dbReference type="ARBA" id="ARBA00022842"/>
    </source>
</evidence>
<dbReference type="SMART" id="SM00467">
    <property type="entry name" value="GS"/>
    <property type="match status" value="2"/>
</dbReference>
<sequence>MYKIWAEIDELSVRRPRISVRRPSLSVRRPSLSVRRPRLSVRRPRLSVRRPSLSVRRPSLLVRRLRPRLSVRRPRLLVRRLRPRLLVRRPRLLVRRPRFSVRRPRILVRRPRLSVPVTSSTKHVLVWIWGQDANFCPTEEWNTVMGGSALLVLLLLAVASLVTCAVHAGDEDEGKLLCSCENIKGTCSNGTCKGDICFYSLVSGVEERGCFPHKTRMENCGSSMAGVVYMKCCSTDRCNAFSKPPPTPAPPPKKSLELWIAVPLALIFIAAIALCGLMLWLRSQRTHCRLLGITDGGDLTMVKVASREDPTYGELFDEFCTSGSGTGLPYLVQRTMARQISLAECVGKGRYGEVWRGTWMGESVAVKIFSSRDEQSWFRETEIYNTVQLRHDNILGFIASDMTSKNSSTQLWLITHFHELGSLYDVLQYSTLDPENCLQMCLSVACGLVHLHTEIFSSQGKPAIAHRDLKSRNILVKRNRQCCIADLGLAVIHSQSSDDLDVGNNPRVGTKRYMAPEVLDQTIRVDVFESYKQTDIWALGLVFWEMTRRTVVNGIVEEYQPPFFDMVPSDPSFEQMNKVVCVDQQRPSLHNRLHSHPILSAIVKIMKECWSQCPAARLTALHMAVKIAAFTLLALLALAARGGEALRCNCTTCEKTGFECETDGACMASISFSQGKEEHVRICINQKSLVPPGQPFYCLSAEGLFNTHCCYKDYCNSVDLKVPVPRKGDGLSGPWGPVELVAVIAGPVFLLCVLLMVGVLVFQYRQRAYSHRQRLDVDHPSCDHLYLAKDKTLQDLIYDMSTSGSGSGLPLFVQRTVARTIVLQEIIGKGRFGEVWRGKWRGGDVAVKIFSSREERSWFREAEIYQTIMLRHDNILGFIAADNKDNGTWTQLWLVSDYHEHGSLFDFLNRYSVSIEGMIKLALSAASGLAHLHMEILGTQGKPGIAHRDLKSKNILVKKNGMCAIADLGLAVRHESVTDTIDIAPNQRVGTKRYMAPEVLDETINMKHFDSFKCADIYALGLVYWEVARRCNTGGIHEEYQLPYFDLVPSDPSIEEMRKVVCDQRLRPNVPNWWRSYESLRVMGKIMRECWYANGAARLTALRIKKTLSQLSVEEDVKM</sequence>
<organism evidence="32 33">
    <name type="scientific">Merluccius polli</name>
    <name type="common">Benguela hake</name>
    <name type="synonym">Merluccius cadenati</name>
    <dbReference type="NCBI Taxonomy" id="89951"/>
    <lineage>
        <taxon>Eukaryota</taxon>
        <taxon>Metazoa</taxon>
        <taxon>Chordata</taxon>
        <taxon>Craniata</taxon>
        <taxon>Vertebrata</taxon>
        <taxon>Euteleostomi</taxon>
        <taxon>Actinopterygii</taxon>
        <taxon>Neopterygii</taxon>
        <taxon>Teleostei</taxon>
        <taxon>Neoteleostei</taxon>
        <taxon>Acanthomorphata</taxon>
        <taxon>Zeiogadaria</taxon>
        <taxon>Gadariae</taxon>
        <taxon>Gadiformes</taxon>
        <taxon>Gadoidei</taxon>
        <taxon>Merlucciidae</taxon>
        <taxon>Merluccius</taxon>
    </lineage>
</organism>
<dbReference type="InterPro" id="IPR008271">
    <property type="entry name" value="Ser/Thr_kinase_AS"/>
</dbReference>
<dbReference type="PROSITE" id="PS00108">
    <property type="entry name" value="PROTEIN_KINASE_ST"/>
    <property type="match status" value="2"/>
</dbReference>
<feature type="binding site" evidence="28">
    <location>
        <position position="367"/>
    </location>
    <ligand>
        <name>ATP</name>
        <dbReference type="ChEBI" id="CHEBI:30616"/>
    </ligand>
</feature>
<evidence type="ECO:0000256" key="27">
    <source>
        <dbReference type="ARBA" id="ARBA00093311"/>
    </source>
</evidence>
<dbReference type="InterPro" id="IPR011009">
    <property type="entry name" value="Kinase-like_dom_sf"/>
</dbReference>
<keyword evidence="7" id="KW-0808">Transferase</keyword>
<dbReference type="Gene3D" id="3.30.200.20">
    <property type="entry name" value="Phosphorylase Kinase, domain 1"/>
    <property type="match status" value="2"/>
</dbReference>
<evidence type="ECO:0000256" key="14">
    <source>
        <dbReference type="ARBA" id="ARBA00022840"/>
    </source>
</evidence>
<evidence type="ECO:0000256" key="28">
    <source>
        <dbReference type="PROSITE-ProRule" id="PRU10141"/>
    </source>
</evidence>
<dbReference type="EMBL" id="JAOPHQ010000932">
    <property type="protein sequence ID" value="KAK0152625.1"/>
    <property type="molecule type" value="Genomic_DNA"/>
</dbReference>
<comment type="similarity">
    <text evidence="4">Belongs to the protein kinase superfamily. TKL Ser/Thr protein kinase family. TGFB receptor subfamily.</text>
</comment>
<dbReference type="EC" id="2.7.11.30" evidence="5"/>
<evidence type="ECO:0000256" key="29">
    <source>
        <dbReference type="SAM" id="Phobius"/>
    </source>
</evidence>
<dbReference type="InterPro" id="IPR000333">
    <property type="entry name" value="TGFB_receptor"/>
</dbReference>
<dbReference type="PANTHER" id="PTHR23255:SF22">
    <property type="entry name" value="ACTIVIN RECEPTOR TYPE-1B"/>
    <property type="match status" value="1"/>
</dbReference>
<dbReference type="PANTHER" id="PTHR23255">
    <property type="entry name" value="TRANSFORMING GROWTH FACTOR-BETA RECEPTOR TYPE I AND II"/>
    <property type="match status" value="1"/>
</dbReference>
<keyword evidence="20" id="KW-0464">Manganese</keyword>
<dbReference type="CDD" id="cd14143">
    <property type="entry name" value="STKc_TGFbR1_ACVR1b_ACVR1c"/>
    <property type="match status" value="1"/>
</dbReference>
<keyword evidence="8 29" id="KW-0812">Transmembrane</keyword>
<dbReference type="InterPro" id="IPR000472">
    <property type="entry name" value="Activin_recp"/>
</dbReference>
<keyword evidence="16 29" id="KW-1133">Transmembrane helix</keyword>
<keyword evidence="12 28" id="KW-0547">Nucleotide-binding</keyword>
<keyword evidence="18 32" id="KW-0675">Receptor</keyword>
<keyword evidence="19" id="KW-0325">Glycoprotein</keyword>
<evidence type="ECO:0000256" key="9">
    <source>
        <dbReference type="ARBA" id="ARBA00022703"/>
    </source>
</evidence>
<keyword evidence="11" id="KW-0732">Signal</keyword>
<feature type="binding site" evidence="28">
    <location>
        <position position="848"/>
    </location>
    <ligand>
        <name>ATP</name>
        <dbReference type="ChEBI" id="CHEBI:30616"/>
    </ligand>
</feature>
<proteinExistence type="inferred from homology"/>
<keyword evidence="17 29" id="KW-0472">Membrane</keyword>
<keyword evidence="10" id="KW-0479">Metal-binding</keyword>
<evidence type="ECO:0000313" key="32">
    <source>
        <dbReference type="EMBL" id="KAK0152625.1"/>
    </source>
</evidence>
<dbReference type="PROSITE" id="PS51256">
    <property type="entry name" value="GS"/>
    <property type="match status" value="2"/>
</dbReference>